<dbReference type="Proteomes" id="UP000219111">
    <property type="component" value="Unassembled WGS sequence"/>
</dbReference>
<dbReference type="AlphaFoldDB" id="A0A285SW45"/>
<dbReference type="Pfam" id="PF01381">
    <property type="entry name" value="HTH_3"/>
    <property type="match status" value="1"/>
</dbReference>
<dbReference type="InterPro" id="IPR001387">
    <property type="entry name" value="Cro/C1-type_HTH"/>
</dbReference>
<dbReference type="PROSITE" id="PS50943">
    <property type="entry name" value="HTH_CROC1"/>
    <property type="match status" value="1"/>
</dbReference>
<protein>
    <submittedName>
        <fullName evidence="2">Helix-turn-helix protein</fullName>
    </submittedName>
</protein>
<evidence type="ECO:0000313" key="2">
    <source>
        <dbReference type="EMBL" id="SOC12854.1"/>
    </source>
</evidence>
<dbReference type="CDD" id="cd00093">
    <property type="entry name" value="HTH_XRE"/>
    <property type="match status" value="1"/>
</dbReference>
<name>A0A285SW45_9RHOB</name>
<evidence type="ECO:0000313" key="3">
    <source>
        <dbReference type="Proteomes" id="UP000219111"/>
    </source>
</evidence>
<dbReference type="Gene3D" id="1.10.260.40">
    <property type="entry name" value="lambda repressor-like DNA-binding domains"/>
    <property type="match status" value="1"/>
</dbReference>
<feature type="domain" description="HTH cro/C1-type" evidence="1">
    <location>
        <begin position="34"/>
        <end position="88"/>
    </location>
</feature>
<dbReference type="SUPFAM" id="SSF47413">
    <property type="entry name" value="lambda repressor-like DNA-binding domains"/>
    <property type="match status" value="1"/>
</dbReference>
<proteinExistence type="predicted"/>
<organism evidence="2 3">
    <name type="scientific">Rhodobacter maris</name>
    <dbReference type="NCBI Taxonomy" id="446682"/>
    <lineage>
        <taxon>Bacteria</taxon>
        <taxon>Pseudomonadati</taxon>
        <taxon>Pseudomonadota</taxon>
        <taxon>Alphaproteobacteria</taxon>
        <taxon>Rhodobacterales</taxon>
        <taxon>Rhodobacter group</taxon>
        <taxon>Rhodobacter</taxon>
    </lineage>
</organism>
<keyword evidence="3" id="KW-1185">Reference proteome</keyword>
<dbReference type="InterPro" id="IPR010982">
    <property type="entry name" value="Lambda_DNA-bd_dom_sf"/>
</dbReference>
<evidence type="ECO:0000259" key="1">
    <source>
        <dbReference type="PROSITE" id="PS50943"/>
    </source>
</evidence>
<accession>A0A285SW45</accession>
<sequence>MIAVNHRLELADELEDRPDYWTQLAWLSAGAVPLLAWRRAAGFSIADLAELSGIPAPLIAAFESRHARPSVTERARLARALGLSPGDLDD</sequence>
<dbReference type="EMBL" id="OBMT01000010">
    <property type="protein sequence ID" value="SOC12854.1"/>
    <property type="molecule type" value="Genomic_DNA"/>
</dbReference>
<dbReference type="RefSeq" id="WP_176518645.1">
    <property type="nucleotide sequence ID" value="NZ_OBMT01000010.1"/>
</dbReference>
<gene>
    <name evidence="2" type="ORF">SAMN05877831_11066</name>
</gene>
<dbReference type="SMART" id="SM00530">
    <property type="entry name" value="HTH_XRE"/>
    <property type="match status" value="1"/>
</dbReference>
<reference evidence="3" key="1">
    <citation type="submission" date="2017-08" db="EMBL/GenBank/DDBJ databases">
        <authorList>
            <person name="Varghese N."/>
            <person name="Submissions S."/>
        </authorList>
    </citation>
    <scope>NUCLEOTIDE SEQUENCE [LARGE SCALE GENOMIC DNA]</scope>
    <source>
        <strain evidence="3">JA276</strain>
    </source>
</reference>
<dbReference type="GO" id="GO:0003677">
    <property type="term" value="F:DNA binding"/>
    <property type="evidence" value="ECO:0007669"/>
    <property type="project" value="InterPro"/>
</dbReference>